<evidence type="ECO:0000313" key="4">
    <source>
        <dbReference type="Proteomes" id="UP001501578"/>
    </source>
</evidence>
<feature type="compositionally biased region" description="Basic and acidic residues" evidence="1">
    <location>
        <begin position="201"/>
        <end position="226"/>
    </location>
</feature>
<protein>
    <submittedName>
        <fullName evidence="3">Uncharacterized protein</fullName>
    </submittedName>
</protein>
<reference evidence="4" key="1">
    <citation type="journal article" date="2019" name="Int. J. Syst. Evol. Microbiol.">
        <title>The Global Catalogue of Microorganisms (GCM) 10K type strain sequencing project: providing services to taxonomists for standard genome sequencing and annotation.</title>
        <authorList>
            <consortium name="The Broad Institute Genomics Platform"/>
            <consortium name="The Broad Institute Genome Sequencing Center for Infectious Disease"/>
            <person name="Wu L."/>
            <person name="Ma J."/>
        </authorList>
    </citation>
    <scope>NUCLEOTIDE SEQUENCE [LARGE SCALE GENOMIC DNA]</scope>
    <source>
        <strain evidence="4">JCM 11136</strain>
    </source>
</reference>
<evidence type="ECO:0000256" key="1">
    <source>
        <dbReference type="SAM" id="MobiDB-lite"/>
    </source>
</evidence>
<feature type="transmembrane region" description="Helical" evidence="2">
    <location>
        <begin position="139"/>
        <end position="160"/>
    </location>
</feature>
<evidence type="ECO:0000313" key="3">
    <source>
        <dbReference type="EMBL" id="GAA0913523.1"/>
    </source>
</evidence>
<keyword evidence="4" id="KW-1185">Reference proteome</keyword>
<sequence length="309" mass="31405">MGAGVGTWSSRVGAGRVLSGDSGVLSRGRSGRIGVGGCRMGARSAGMRARGARMRARASGGGARSGGLRTRTGRVGACDRGLRACGGGLRPGDGGLRAGGRAAAGCSGIGLGRVGLGRAGPAGKSGLARKDGLSLVRGGLAALAGLTLLPGMLAGMLAGLRCVRALLGARPGGARGSRGALLRSGGQALLRPSCGARSSRLRGDDGQRAVRADRHLGEDLTEERPDHRLRRNGGDGQVARTQSPQPVPPAEAGDRRPGRFRPSGQRRVDVVDRQRRKHVAQRKVVPADGGQPGEAFAQPVESGRAERAR</sequence>
<gene>
    <name evidence="3" type="ORF">GCM10009560_05790</name>
</gene>
<keyword evidence="2" id="KW-0812">Transmembrane</keyword>
<dbReference type="EMBL" id="BAAAHQ010000001">
    <property type="protein sequence ID" value="GAA0913523.1"/>
    <property type="molecule type" value="Genomic_DNA"/>
</dbReference>
<keyword evidence="2" id="KW-0472">Membrane</keyword>
<proteinExistence type="predicted"/>
<name>A0ABP3Z289_9ACTN</name>
<feature type="region of interest" description="Disordered" evidence="1">
    <location>
        <begin position="194"/>
        <end position="309"/>
    </location>
</feature>
<dbReference type="Proteomes" id="UP001501578">
    <property type="component" value="Unassembled WGS sequence"/>
</dbReference>
<accession>A0ABP3Z289</accession>
<evidence type="ECO:0000256" key="2">
    <source>
        <dbReference type="SAM" id="Phobius"/>
    </source>
</evidence>
<keyword evidence="2" id="KW-1133">Transmembrane helix</keyword>
<comment type="caution">
    <text evidence="3">The sequence shown here is derived from an EMBL/GenBank/DDBJ whole genome shotgun (WGS) entry which is preliminary data.</text>
</comment>
<organism evidence="3 4">
    <name type="scientific">Nonomuraea longicatena</name>
    <dbReference type="NCBI Taxonomy" id="83682"/>
    <lineage>
        <taxon>Bacteria</taxon>
        <taxon>Bacillati</taxon>
        <taxon>Actinomycetota</taxon>
        <taxon>Actinomycetes</taxon>
        <taxon>Streptosporangiales</taxon>
        <taxon>Streptosporangiaceae</taxon>
        <taxon>Nonomuraea</taxon>
    </lineage>
</organism>